<evidence type="ECO:0000259" key="2">
    <source>
        <dbReference type="Pfam" id="PF13360"/>
    </source>
</evidence>
<gene>
    <name evidence="3" type="ORF">HG66A1_15870</name>
</gene>
<evidence type="ECO:0000313" key="3">
    <source>
        <dbReference type="EMBL" id="QDT19819.1"/>
    </source>
</evidence>
<feature type="transmembrane region" description="Helical" evidence="1">
    <location>
        <begin position="598"/>
        <end position="617"/>
    </location>
</feature>
<dbReference type="Pfam" id="PF13360">
    <property type="entry name" value="PQQ_2"/>
    <property type="match status" value="1"/>
</dbReference>
<feature type="transmembrane region" description="Helical" evidence="1">
    <location>
        <begin position="658"/>
        <end position="678"/>
    </location>
</feature>
<protein>
    <submittedName>
        <fullName evidence="3">Outer membrane biogenesis protein BamB</fullName>
    </submittedName>
</protein>
<keyword evidence="1" id="KW-1133">Transmembrane helix</keyword>
<keyword evidence="1" id="KW-0812">Transmembrane</keyword>
<dbReference type="EMBL" id="CP036266">
    <property type="protein sequence ID" value="QDT19819.1"/>
    <property type="molecule type" value="Genomic_DNA"/>
</dbReference>
<evidence type="ECO:0000256" key="1">
    <source>
        <dbReference type="SAM" id="Phobius"/>
    </source>
</evidence>
<dbReference type="InterPro" id="IPR002372">
    <property type="entry name" value="PQQ_rpt_dom"/>
</dbReference>
<feature type="transmembrane region" description="Helical" evidence="1">
    <location>
        <begin position="623"/>
        <end position="646"/>
    </location>
</feature>
<dbReference type="SUPFAM" id="SSF50998">
    <property type="entry name" value="Quinoprotein alcohol dehydrogenase-like"/>
    <property type="match status" value="1"/>
</dbReference>
<sequence length="680" mass="76554">MKCSFCRKKRSEQDLLTPRMQILATVCFLFFLTAKPGQANDPNPFLPAGVEDRGWPDVRGADFDAHSPEINLADSWPEEGPPVLWVKELGQGYSAFVAQGNHVYTQAQTLQGQYVYCLEAKTGITIWQYRYDWPYELAGVYPGPRATPTLAAGKVLFAAPSGLIGCLDADDGKLIWSRNVLEEFHGSGGDGFGYACSPTVVDQLVILPVGGPDASLVALNLNDGKTVWQAGNRPASYCPAFPIEHKGQKLVVGYLENALVIHDLQTGELLLEHELSEGYDEHSAWPLYREPYLWLAAPFRSGSQLLELPDQFPHSEPLKIVWRSRVMSNDVLSSVLVDGRIYGFDIFDQQSKTQRPSRGKFRCIDFLTGKELWEQGSGRPERSNNDISDELGQSGIIVADGKLILLNERGKLILLRQNPEQCEILARCSVLSGELTWTPPVLHCGCVFIRNQSRAACVYIGDPDLLPTDQATFNLADIPQEAYYDWAGQILSVEPEYAFDLPSTEWLISWYCWSLGLLIVSLVLAAVPLWWIPAQYRRRVWIRSYRIMAFLAGALGTTWISLWYQDFIFTWPLCLYIATEPVLESVQFRREGQRAAFWRDYGPLIGLLGVFTFYFLICRRLSLVFEWAFLAGPIGALPAGCSEWYLKAQTPLQVCFVLLLKLITFTCFYASGVVVLWLRY</sequence>
<evidence type="ECO:0000313" key="4">
    <source>
        <dbReference type="Proteomes" id="UP000320421"/>
    </source>
</evidence>
<dbReference type="OrthoDB" id="212038at2"/>
<accession>A0A517PKB8</accession>
<keyword evidence="1" id="KW-0472">Membrane</keyword>
<dbReference type="Proteomes" id="UP000320421">
    <property type="component" value="Chromosome"/>
</dbReference>
<dbReference type="InterPro" id="IPR011047">
    <property type="entry name" value="Quinoprotein_ADH-like_sf"/>
</dbReference>
<dbReference type="Gene3D" id="2.130.10.10">
    <property type="entry name" value="YVTN repeat-like/Quinoprotein amine dehydrogenase"/>
    <property type="match status" value="1"/>
</dbReference>
<feature type="transmembrane region" description="Helical" evidence="1">
    <location>
        <begin position="508"/>
        <end position="532"/>
    </location>
</feature>
<organism evidence="3 4">
    <name type="scientific">Gimesia chilikensis</name>
    <dbReference type="NCBI Taxonomy" id="2605989"/>
    <lineage>
        <taxon>Bacteria</taxon>
        <taxon>Pseudomonadati</taxon>
        <taxon>Planctomycetota</taxon>
        <taxon>Planctomycetia</taxon>
        <taxon>Planctomycetales</taxon>
        <taxon>Planctomycetaceae</taxon>
        <taxon>Gimesia</taxon>
    </lineage>
</organism>
<dbReference type="AlphaFoldDB" id="A0A517PKB8"/>
<dbReference type="PANTHER" id="PTHR34512">
    <property type="entry name" value="CELL SURFACE PROTEIN"/>
    <property type="match status" value="1"/>
</dbReference>
<dbReference type="RefSeq" id="WP_145181720.1">
    <property type="nucleotide sequence ID" value="NZ_CP036266.1"/>
</dbReference>
<name>A0A517PKB8_9PLAN</name>
<dbReference type="PANTHER" id="PTHR34512:SF30">
    <property type="entry name" value="OUTER MEMBRANE PROTEIN ASSEMBLY FACTOR BAMB"/>
    <property type="match status" value="1"/>
</dbReference>
<reference evidence="3 4" key="1">
    <citation type="submission" date="2019-02" db="EMBL/GenBank/DDBJ databases">
        <title>Deep-cultivation of Planctomycetes and their phenomic and genomic characterization uncovers novel biology.</title>
        <authorList>
            <person name="Wiegand S."/>
            <person name="Jogler M."/>
            <person name="Boedeker C."/>
            <person name="Pinto D."/>
            <person name="Vollmers J."/>
            <person name="Rivas-Marin E."/>
            <person name="Kohn T."/>
            <person name="Peeters S.H."/>
            <person name="Heuer A."/>
            <person name="Rast P."/>
            <person name="Oberbeckmann S."/>
            <person name="Bunk B."/>
            <person name="Jeske O."/>
            <person name="Meyerdierks A."/>
            <person name="Storesund J.E."/>
            <person name="Kallscheuer N."/>
            <person name="Luecker S."/>
            <person name="Lage O.M."/>
            <person name="Pohl T."/>
            <person name="Merkel B.J."/>
            <person name="Hornburger P."/>
            <person name="Mueller R.-W."/>
            <person name="Bruemmer F."/>
            <person name="Labrenz M."/>
            <person name="Spormann A.M."/>
            <person name="Op den Camp H."/>
            <person name="Overmann J."/>
            <person name="Amann R."/>
            <person name="Jetten M.S.M."/>
            <person name="Mascher T."/>
            <person name="Medema M.H."/>
            <person name="Devos D.P."/>
            <person name="Kaster A.-K."/>
            <person name="Ovreas L."/>
            <person name="Rohde M."/>
            <person name="Galperin M.Y."/>
            <person name="Jogler C."/>
        </authorList>
    </citation>
    <scope>NUCLEOTIDE SEQUENCE [LARGE SCALE GENOMIC DNA]</scope>
    <source>
        <strain evidence="3 4">HG66A1</strain>
    </source>
</reference>
<dbReference type="SMART" id="SM00564">
    <property type="entry name" value="PQQ"/>
    <property type="match status" value="5"/>
</dbReference>
<feature type="transmembrane region" description="Helical" evidence="1">
    <location>
        <begin position="544"/>
        <end position="562"/>
    </location>
</feature>
<proteinExistence type="predicted"/>
<dbReference type="InterPro" id="IPR015943">
    <property type="entry name" value="WD40/YVTN_repeat-like_dom_sf"/>
</dbReference>
<feature type="domain" description="Pyrrolo-quinoline quinone repeat" evidence="2">
    <location>
        <begin position="113"/>
        <end position="277"/>
    </location>
</feature>
<dbReference type="InterPro" id="IPR018391">
    <property type="entry name" value="PQQ_b-propeller_rpt"/>
</dbReference>
<keyword evidence="4" id="KW-1185">Reference proteome</keyword>